<accession>A0A6J4SVY2</accession>
<evidence type="ECO:0000256" key="1">
    <source>
        <dbReference type="SAM" id="MobiDB-lite"/>
    </source>
</evidence>
<evidence type="ECO:0000313" key="2">
    <source>
        <dbReference type="EMBL" id="CAA9506777.1"/>
    </source>
</evidence>
<gene>
    <name evidence="2" type="ORF">AVDCRST_MAG13-2576</name>
</gene>
<sequence>MSPQGAGRRGQGSPDERLDRGERQGDTPLPGRPAGREVVGQRGVDPLDRP</sequence>
<dbReference type="AlphaFoldDB" id="A0A6J4SVY2"/>
<feature type="region of interest" description="Disordered" evidence="1">
    <location>
        <begin position="1"/>
        <end position="50"/>
    </location>
</feature>
<name>A0A6J4SVY2_9ACTN</name>
<dbReference type="EMBL" id="CADCVO010000409">
    <property type="protein sequence ID" value="CAA9506777.1"/>
    <property type="molecule type" value="Genomic_DNA"/>
</dbReference>
<feature type="compositionally biased region" description="Basic and acidic residues" evidence="1">
    <location>
        <begin position="14"/>
        <end position="25"/>
    </location>
</feature>
<protein>
    <submittedName>
        <fullName evidence="2">Uncharacterized protein</fullName>
    </submittedName>
</protein>
<organism evidence="2">
    <name type="scientific">uncultured Solirubrobacteraceae bacterium</name>
    <dbReference type="NCBI Taxonomy" id="1162706"/>
    <lineage>
        <taxon>Bacteria</taxon>
        <taxon>Bacillati</taxon>
        <taxon>Actinomycetota</taxon>
        <taxon>Thermoleophilia</taxon>
        <taxon>Solirubrobacterales</taxon>
        <taxon>Solirubrobacteraceae</taxon>
        <taxon>environmental samples</taxon>
    </lineage>
</organism>
<reference evidence="2" key="1">
    <citation type="submission" date="2020-02" db="EMBL/GenBank/DDBJ databases">
        <authorList>
            <person name="Meier V. D."/>
        </authorList>
    </citation>
    <scope>NUCLEOTIDE SEQUENCE</scope>
    <source>
        <strain evidence="2">AVDCRST_MAG13</strain>
    </source>
</reference>
<proteinExistence type="predicted"/>